<keyword evidence="2" id="KW-1185">Reference proteome</keyword>
<reference evidence="1 2" key="1">
    <citation type="submission" date="2023-09" db="EMBL/GenBank/DDBJ databases">
        <authorList>
            <person name="Wang M."/>
        </authorList>
    </citation>
    <scope>NUCLEOTIDE SEQUENCE [LARGE SCALE GENOMIC DNA]</scope>
    <source>
        <strain evidence="1">GT-2023</strain>
        <tissue evidence="1">Liver</tissue>
    </source>
</reference>
<gene>
    <name evidence="1" type="ORF">QQF64_035738</name>
</gene>
<feature type="non-terminal residue" evidence="1">
    <location>
        <position position="74"/>
    </location>
</feature>
<organism evidence="1 2">
    <name type="scientific">Cirrhinus molitorella</name>
    <name type="common">mud carp</name>
    <dbReference type="NCBI Taxonomy" id="172907"/>
    <lineage>
        <taxon>Eukaryota</taxon>
        <taxon>Metazoa</taxon>
        <taxon>Chordata</taxon>
        <taxon>Craniata</taxon>
        <taxon>Vertebrata</taxon>
        <taxon>Euteleostomi</taxon>
        <taxon>Actinopterygii</taxon>
        <taxon>Neopterygii</taxon>
        <taxon>Teleostei</taxon>
        <taxon>Ostariophysi</taxon>
        <taxon>Cypriniformes</taxon>
        <taxon>Cyprinidae</taxon>
        <taxon>Labeoninae</taxon>
        <taxon>Labeonini</taxon>
        <taxon>Cirrhinus</taxon>
    </lineage>
</organism>
<accession>A0ABR3NHK3</accession>
<comment type="caution">
    <text evidence="1">The sequence shown here is derived from an EMBL/GenBank/DDBJ whole genome shotgun (WGS) entry which is preliminary data.</text>
</comment>
<evidence type="ECO:0000313" key="2">
    <source>
        <dbReference type="Proteomes" id="UP001558613"/>
    </source>
</evidence>
<feature type="non-terminal residue" evidence="1">
    <location>
        <position position="1"/>
    </location>
</feature>
<proteinExistence type="predicted"/>
<protein>
    <submittedName>
        <fullName evidence="1">Uncharacterized protein</fullName>
    </submittedName>
</protein>
<dbReference type="EMBL" id="JAYMGO010000004">
    <property type="protein sequence ID" value="KAL1276115.1"/>
    <property type="molecule type" value="Genomic_DNA"/>
</dbReference>
<sequence length="74" mass="8704">YVHAGLDPQCGNDEMKAATQKRKWNSRDTITKMAFIKVEIEDIKIEETFRVKQEDIEEQTAQVWDILHIKTQVN</sequence>
<evidence type="ECO:0000313" key="1">
    <source>
        <dbReference type="EMBL" id="KAL1276115.1"/>
    </source>
</evidence>
<dbReference type="Proteomes" id="UP001558613">
    <property type="component" value="Unassembled WGS sequence"/>
</dbReference>
<name>A0ABR3NHK3_9TELE</name>